<organism evidence="4 5">
    <name type="scientific">Adineta steineri</name>
    <dbReference type="NCBI Taxonomy" id="433720"/>
    <lineage>
        <taxon>Eukaryota</taxon>
        <taxon>Metazoa</taxon>
        <taxon>Spiralia</taxon>
        <taxon>Gnathifera</taxon>
        <taxon>Rotifera</taxon>
        <taxon>Eurotatoria</taxon>
        <taxon>Bdelloidea</taxon>
        <taxon>Adinetida</taxon>
        <taxon>Adinetidae</taxon>
        <taxon>Adineta</taxon>
    </lineage>
</organism>
<evidence type="ECO:0000313" key="2">
    <source>
        <dbReference type="EMBL" id="CAF1307038.1"/>
    </source>
</evidence>
<dbReference type="EMBL" id="CAJNOM010000918">
    <property type="protein sequence ID" value="CAF1578156.1"/>
    <property type="molecule type" value="Genomic_DNA"/>
</dbReference>
<dbReference type="EMBL" id="CAJNOM010000917">
    <property type="protein sequence ID" value="CAF1578031.1"/>
    <property type="molecule type" value="Genomic_DNA"/>
</dbReference>
<evidence type="ECO:0000313" key="1">
    <source>
        <dbReference type="EMBL" id="CAF1306699.1"/>
    </source>
</evidence>
<reference evidence="4" key="1">
    <citation type="submission" date="2021-02" db="EMBL/GenBank/DDBJ databases">
        <authorList>
            <person name="Nowell W R."/>
        </authorList>
    </citation>
    <scope>NUCLEOTIDE SEQUENCE</scope>
</reference>
<dbReference type="EMBL" id="CAJNOI010000557">
    <property type="protein sequence ID" value="CAF1306699.1"/>
    <property type="molecule type" value="Genomic_DNA"/>
</dbReference>
<gene>
    <name evidence="1" type="ORF">BJG266_LOCUS32583</name>
    <name evidence="2" type="ORF">BJG266_LOCUS32600</name>
    <name evidence="3" type="ORF">QVE165_LOCUS49660</name>
    <name evidence="4" type="ORF">QVE165_LOCUS49677</name>
</gene>
<evidence type="ECO:0000313" key="5">
    <source>
        <dbReference type="Proteomes" id="UP000663832"/>
    </source>
</evidence>
<dbReference type="Proteomes" id="UP000663832">
    <property type="component" value="Unassembled WGS sequence"/>
</dbReference>
<comment type="caution">
    <text evidence="4">The sequence shown here is derived from an EMBL/GenBank/DDBJ whole genome shotgun (WGS) entry which is preliminary data.</text>
</comment>
<sequence>MKAYNLLLTQLDDTQNHDDYNIVLFGSNNNILNKRYIVDYLAEFDSFEACDDYIKKIKSERKILLVLTDFFQYLLYFNDLHQIPSIYVLKVNSQNLNHNQQNYPKRINVFTDEHALIERLRQDILLTYRNDLPMSTTFSNEISIEKSLTSLHGDALMFVWNQLFIYYLVNSSNVDMNKLKQEMIEQCQLEYRNDQKELDKINEFANNCTYDNIVNWYTRDSCIYRLVNKSFQIKRIIYTIITINYTTVYRGQGMKIDHLQTLMLNIGKRISTNTIMSTSRSRIAAEMFLNYDEVAVLFEINITNANCNTIHVFADISQLSSIQDEEEVLIFAGAVFHIDSIEEDNSSSFMVIKLTLINETGENFEQIMEHNSYKLASQLFSKKTLTQINDVKLMGRYYDLLTDKLSTWGMH</sequence>
<dbReference type="AlphaFoldDB" id="A0A815YZ63"/>
<evidence type="ECO:0000313" key="3">
    <source>
        <dbReference type="EMBL" id="CAF1578031.1"/>
    </source>
</evidence>
<dbReference type="Gene3D" id="3.90.176.10">
    <property type="entry name" value="Toxin ADP-ribosyltransferase, Chain A, domain 1"/>
    <property type="match status" value="1"/>
</dbReference>
<dbReference type="EMBL" id="CAJNOI010000558">
    <property type="protein sequence ID" value="CAF1307038.1"/>
    <property type="molecule type" value="Genomic_DNA"/>
</dbReference>
<evidence type="ECO:0000313" key="4">
    <source>
        <dbReference type="EMBL" id="CAF1578156.1"/>
    </source>
</evidence>
<dbReference type="OrthoDB" id="10065651at2759"/>
<protein>
    <recommendedName>
        <fullName evidence="6">NAD(P)(+)--arginine ADP-ribosyltransferase</fullName>
    </recommendedName>
</protein>
<evidence type="ECO:0008006" key="6">
    <source>
        <dbReference type="Google" id="ProtNLM"/>
    </source>
</evidence>
<dbReference type="PROSITE" id="PS51996">
    <property type="entry name" value="TR_MART"/>
    <property type="match status" value="1"/>
</dbReference>
<dbReference type="Proteomes" id="UP000663877">
    <property type="component" value="Unassembled WGS sequence"/>
</dbReference>
<accession>A0A815YZ63</accession>
<keyword evidence="5" id="KW-1185">Reference proteome</keyword>
<proteinExistence type="predicted"/>
<dbReference type="SUPFAM" id="SSF56399">
    <property type="entry name" value="ADP-ribosylation"/>
    <property type="match status" value="1"/>
</dbReference>
<name>A0A815YZ63_9BILA</name>